<accession>A0A1C7IGN5</accession>
<organism evidence="7 8">
    <name type="scientific">Blautia pseudococcoides</name>
    <dbReference type="NCBI Taxonomy" id="1796616"/>
    <lineage>
        <taxon>Bacteria</taxon>
        <taxon>Bacillati</taxon>
        <taxon>Bacillota</taxon>
        <taxon>Clostridia</taxon>
        <taxon>Lachnospirales</taxon>
        <taxon>Lachnospiraceae</taxon>
        <taxon>Blautia</taxon>
    </lineage>
</organism>
<dbReference type="OrthoDB" id="9769198at2"/>
<sequence>MTGKEIVSTEPRKAFLREYEDSPVKENEIRAKVDFAAAKHGTEFTHFRGEDPFLENIFDEEYLLFRESNEAGEKPFFMRPGNMWIGHITEMGSEVQGFEIGERIAGYGPLKSTHTLKAREAFKMPERMTWKEAVCYDPAQFALGGIRDGQVRVGDNVVVSGLGAIGLLAAQFAKLAGAAKVIVCDPIEKRRTVALENGADLALDSSSVDVGLEIKKATGKRGADVVIETSGNYYALQQAIRGVAYNGNVAVVGWYHECLGGLNLGREAHFNQPNIIISRACSEPNRENPRWSFERICDTCWDMLAKGLLKCENIVDPVVSMDEAADTYMSIEQNPASSVKMGVQFR</sequence>
<dbReference type="Gene3D" id="3.90.180.10">
    <property type="entry name" value="Medium-chain alcohol dehydrogenases, catalytic domain"/>
    <property type="match status" value="2"/>
</dbReference>
<keyword evidence="4" id="KW-0862">Zinc</keyword>
<keyword evidence="5" id="KW-0560">Oxidoreductase</keyword>
<dbReference type="EMBL" id="CP015405">
    <property type="protein sequence ID" value="ANU78023.1"/>
    <property type="molecule type" value="Genomic_DNA"/>
</dbReference>
<dbReference type="STRING" id="1796616.A4V09_21145"/>
<dbReference type="Pfam" id="PF00107">
    <property type="entry name" value="ADH_zinc_N"/>
    <property type="match status" value="1"/>
</dbReference>
<dbReference type="RefSeq" id="WP_065544116.1">
    <property type="nucleotide sequence ID" value="NZ_CP015405.2"/>
</dbReference>
<evidence type="ECO:0000256" key="2">
    <source>
        <dbReference type="ARBA" id="ARBA00008072"/>
    </source>
</evidence>
<dbReference type="InterPro" id="IPR020843">
    <property type="entry name" value="ER"/>
</dbReference>
<evidence type="ECO:0000313" key="8">
    <source>
        <dbReference type="Proteomes" id="UP000092574"/>
    </source>
</evidence>
<keyword evidence="8" id="KW-1185">Reference proteome</keyword>
<name>A0A1C7IGN5_9FIRM</name>
<comment type="similarity">
    <text evidence="2">Belongs to the zinc-containing alcohol dehydrogenase family.</text>
</comment>
<gene>
    <name evidence="7" type="ORF">A4V09_21145</name>
</gene>
<dbReference type="SUPFAM" id="SSF51735">
    <property type="entry name" value="NAD(P)-binding Rossmann-fold domains"/>
    <property type="match status" value="1"/>
</dbReference>
<dbReference type="Gene3D" id="3.40.50.720">
    <property type="entry name" value="NAD(P)-binding Rossmann-like Domain"/>
    <property type="match status" value="1"/>
</dbReference>
<dbReference type="InterPro" id="IPR036291">
    <property type="entry name" value="NAD(P)-bd_dom_sf"/>
</dbReference>
<evidence type="ECO:0000313" key="7">
    <source>
        <dbReference type="EMBL" id="ANU78023.1"/>
    </source>
</evidence>
<dbReference type="PANTHER" id="PTHR43350">
    <property type="entry name" value="NAD-DEPENDENT ALCOHOL DEHYDROGENASE"/>
    <property type="match status" value="1"/>
</dbReference>
<dbReference type="GO" id="GO:0016491">
    <property type="term" value="F:oxidoreductase activity"/>
    <property type="evidence" value="ECO:0007669"/>
    <property type="project" value="UniProtKB-KW"/>
</dbReference>
<protein>
    <submittedName>
        <fullName evidence="7">Alcohol dehydrogenase</fullName>
    </submittedName>
</protein>
<reference evidence="7" key="1">
    <citation type="submission" date="2017-04" db="EMBL/GenBank/DDBJ databases">
        <title>Complete Genome Sequences of Twelve Strains of a Stable Defined Moderately Diverse Mouse Microbiota 2 (sDMDMm2).</title>
        <authorList>
            <person name="Uchimura Y."/>
            <person name="Wyss M."/>
            <person name="Brugiroux S."/>
            <person name="Limenitakis J.P."/>
            <person name="Stecher B."/>
            <person name="McCoy K.D."/>
            <person name="Macpherson A.J."/>
        </authorList>
    </citation>
    <scope>NUCLEOTIDE SEQUENCE</scope>
    <source>
        <strain evidence="7">YL58</strain>
    </source>
</reference>
<comment type="cofactor">
    <cofactor evidence="1">
        <name>Zn(2+)</name>
        <dbReference type="ChEBI" id="CHEBI:29105"/>
    </cofactor>
</comment>
<evidence type="ECO:0000256" key="5">
    <source>
        <dbReference type="ARBA" id="ARBA00023002"/>
    </source>
</evidence>
<evidence type="ECO:0000256" key="3">
    <source>
        <dbReference type="ARBA" id="ARBA00022723"/>
    </source>
</evidence>
<dbReference type="CDD" id="cd08255">
    <property type="entry name" value="2-desacetyl-2-hydroxyethyl_bacteriochlorophyllide_like"/>
    <property type="match status" value="1"/>
</dbReference>
<dbReference type="SMART" id="SM00829">
    <property type="entry name" value="PKS_ER"/>
    <property type="match status" value="1"/>
</dbReference>
<evidence type="ECO:0000256" key="1">
    <source>
        <dbReference type="ARBA" id="ARBA00001947"/>
    </source>
</evidence>
<dbReference type="AlphaFoldDB" id="A0A1C7IGN5"/>
<dbReference type="PANTHER" id="PTHR43350:SF19">
    <property type="entry name" value="D-GULOSIDE 3-DEHYDROGENASE"/>
    <property type="match status" value="1"/>
</dbReference>
<proteinExistence type="inferred from homology"/>
<dbReference type="SUPFAM" id="SSF50129">
    <property type="entry name" value="GroES-like"/>
    <property type="match status" value="1"/>
</dbReference>
<dbReference type="Proteomes" id="UP000092574">
    <property type="component" value="Chromosome"/>
</dbReference>
<dbReference type="GO" id="GO:0046872">
    <property type="term" value="F:metal ion binding"/>
    <property type="evidence" value="ECO:0007669"/>
    <property type="project" value="UniProtKB-KW"/>
</dbReference>
<evidence type="ECO:0000256" key="4">
    <source>
        <dbReference type="ARBA" id="ARBA00022833"/>
    </source>
</evidence>
<evidence type="ECO:0000259" key="6">
    <source>
        <dbReference type="SMART" id="SM00829"/>
    </source>
</evidence>
<dbReference type="KEGG" id="byl:A4V09_21145"/>
<keyword evidence="3" id="KW-0479">Metal-binding</keyword>
<dbReference type="InterPro" id="IPR011032">
    <property type="entry name" value="GroES-like_sf"/>
</dbReference>
<dbReference type="InterPro" id="IPR013149">
    <property type="entry name" value="ADH-like_C"/>
</dbReference>
<feature type="domain" description="Enoyl reductase (ER)" evidence="6">
    <location>
        <begin position="9"/>
        <end position="343"/>
    </location>
</feature>